<dbReference type="InterPro" id="IPR006879">
    <property type="entry name" value="YdjC-like"/>
</dbReference>
<dbReference type="RefSeq" id="WP_074655440.1">
    <property type="nucleotide sequence ID" value="NZ_FNSD01000001.1"/>
</dbReference>
<dbReference type="CDD" id="cd10808">
    <property type="entry name" value="YdjC"/>
    <property type="match status" value="1"/>
</dbReference>
<comment type="cofactor">
    <cofactor evidence="1">
        <name>Mg(2+)</name>
        <dbReference type="ChEBI" id="CHEBI:18420"/>
    </cofactor>
</comment>
<proteinExistence type="predicted"/>
<name>A0A1H4TEK2_9BACT</name>
<evidence type="ECO:0000256" key="4">
    <source>
        <dbReference type="ARBA" id="ARBA00022842"/>
    </source>
</evidence>
<keyword evidence="5" id="KW-0119">Carbohydrate metabolism</keyword>
<evidence type="ECO:0000313" key="7">
    <source>
        <dbReference type="Proteomes" id="UP000182409"/>
    </source>
</evidence>
<dbReference type="SUPFAM" id="SSF88713">
    <property type="entry name" value="Glycoside hydrolase/deacetylase"/>
    <property type="match status" value="1"/>
</dbReference>
<evidence type="ECO:0000313" key="6">
    <source>
        <dbReference type="EMBL" id="SEC54554.1"/>
    </source>
</evidence>
<keyword evidence="4" id="KW-0460">Magnesium</keyword>
<keyword evidence="3 6" id="KW-0378">Hydrolase</keyword>
<dbReference type="OrthoDB" id="9774177at2"/>
<dbReference type="GO" id="GO:0046872">
    <property type="term" value="F:metal ion binding"/>
    <property type="evidence" value="ECO:0007669"/>
    <property type="project" value="UniProtKB-KW"/>
</dbReference>
<gene>
    <name evidence="6" type="ORF">SAMN05443244_3725</name>
</gene>
<organism evidence="6 7">
    <name type="scientific">Terriglobus roseus</name>
    <dbReference type="NCBI Taxonomy" id="392734"/>
    <lineage>
        <taxon>Bacteria</taxon>
        <taxon>Pseudomonadati</taxon>
        <taxon>Acidobacteriota</taxon>
        <taxon>Terriglobia</taxon>
        <taxon>Terriglobales</taxon>
        <taxon>Acidobacteriaceae</taxon>
        <taxon>Terriglobus</taxon>
    </lineage>
</organism>
<dbReference type="PANTHER" id="PTHR31609">
    <property type="entry name" value="YDJC DEACETYLASE FAMILY MEMBER"/>
    <property type="match status" value="1"/>
</dbReference>
<keyword evidence="2" id="KW-0479">Metal-binding</keyword>
<dbReference type="AlphaFoldDB" id="A0A1H4TEK2"/>
<accession>A0A1H4TEK2</accession>
<evidence type="ECO:0000256" key="2">
    <source>
        <dbReference type="ARBA" id="ARBA00022723"/>
    </source>
</evidence>
<dbReference type="GO" id="GO:0019213">
    <property type="term" value="F:deacetylase activity"/>
    <property type="evidence" value="ECO:0007669"/>
    <property type="project" value="TreeGrafter"/>
</dbReference>
<evidence type="ECO:0000256" key="1">
    <source>
        <dbReference type="ARBA" id="ARBA00001946"/>
    </source>
</evidence>
<evidence type="ECO:0000256" key="3">
    <source>
        <dbReference type="ARBA" id="ARBA00022801"/>
    </source>
</evidence>
<dbReference type="PANTHER" id="PTHR31609:SF1">
    <property type="entry name" value="CARBOHYDRATE DEACETYLASE"/>
    <property type="match status" value="1"/>
</dbReference>
<dbReference type="EMBL" id="FNSD01000001">
    <property type="protein sequence ID" value="SEC54554.1"/>
    <property type="molecule type" value="Genomic_DNA"/>
</dbReference>
<dbReference type="Pfam" id="PF04794">
    <property type="entry name" value="YdjC"/>
    <property type="match status" value="1"/>
</dbReference>
<dbReference type="GO" id="GO:0005975">
    <property type="term" value="P:carbohydrate metabolic process"/>
    <property type="evidence" value="ECO:0007669"/>
    <property type="project" value="InterPro"/>
</dbReference>
<reference evidence="6 7" key="1">
    <citation type="submission" date="2016-10" db="EMBL/GenBank/DDBJ databases">
        <authorList>
            <person name="de Groot N.N."/>
        </authorList>
    </citation>
    <scope>NUCLEOTIDE SEQUENCE [LARGE SCALE GENOMIC DNA]</scope>
    <source>
        <strain evidence="6 7">AB35.6</strain>
    </source>
</reference>
<evidence type="ECO:0000256" key="5">
    <source>
        <dbReference type="ARBA" id="ARBA00023277"/>
    </source>
</evidence>
<dbReference type="GO" id="GO:0016787">
    <property type="term" value="F:hydrolase activity"/>
    <property type="evidence" value="ECO:0007669"/>
    <property type="project" value="UniProtKB-KW"/>
</dbReference>
<protein>
    <submittedName>
        <fullName evidence="6">Predicted glycoside hydrolase or deacetylase ChbG, UPF0249 family</fullName>
    </submittedName>
</protein>
<dbReference type="InterPro" id="IPR011330">
    <property type="entry name" value="Glyco_hydro/deAcase_b/a-brl"/>
</dbReference>
<dbReference type="Proteomes" id="UP000182409">
    <property type="component" value="Unassembled WGS sequence"/>
</dbReference>
<sequence>MPPLTPTPAIRLIVNADDAGLTAGVNRAVTELAAAGALSSTTLMANGSAFQDAIAGGAPATGCHVVLVDGSPVSPAAQVPSLVNKNGKLQTSLVRFVADLQMGRITEKEIEIEAVAQISRLQSAGVVVTHVDTHKHTHLFPHVARPLIRAALRCDVRAIRNPFEQAWSANLTRGALLRKMEVAALRRFSERFHKLRRAAGLKTTDGSIGVSATGNLDAETLERLLTAATPGTWELVCHPGYNDRDLDQVKTRLRATRDTEREALLQLIPKAVRDGRIALISFADL</sequence>
<dbReference type="Gene3D" id="3.20.20.370">
    <property type="entry name" value="Glycoside hydrolase/deacetylase"/>
    <property type="match status" value="1"/>
</dbReference>